<dbReference type="PANTHER" id="PTHR11076">
    <property type="entry name" value="DNA REPAIR POLYMERASE UMUC / TRANSFERASE FAMILY MEMBER"/>
    <property type="match status" value="1"/>
</dbReference>
<dbReference type="InterPro" id="IPR043128">
    <property type="entry name" value="Rev_trsase/Diguanyl_cyclase"/>
</dbReference>
<gene>
    <name evidence="7" type="ORF">SAMN04488559_10280</name>
</gene>
<dbReference type="GO" id="GO:0042276">
    <property type="term" value="P:error-prone translesion synthesis"/>
    <property type="evidence" value="ECO:0007669"/>
    <property type="project" value="TreeGrafter"/>
</dbReference>
<dbReference type="PROSITE" id="PS50173">
    <property type="entry name" value="UMUC"/>
    <property type="match status" value="1"/>
</dbReference>
<evidence type="ECO:0000256" key="5">
    <source>
        <dbReference type="ARBA" id="ARBA00022932"/>
    </source>
</evidence>
<dbReference type="Gene3D" id="3.40.1170.60">
    <property type="match status" value="1"/>
</dbReference>
<evidence type="ECO:0000256" key="2">
    <source>
        <dbReference type="ARBA" id="ARBA00022457"/>
    </source>
</evidence>
<sequence length="424" mass="48359">MIYFDYRQLPKRDILCIDVKSFFASVESVKRGIHPLDSYIVVMSNQESSGGLVLAAAPRVKQEYGIKTGSRRFEIPKNSPIQIVAPRMSLYLKVNALIQEIFRKYVADEDWYPYSIDEGFLDVTASHQLFGTTEEIARKIQLEIWQKLKLVVTIGIGDNPLLSKLALDNAAKDAVNGMASWRYETIPETIWKIPKLTDFWGIGYRTANSLEKIGIHTIYQLAQTDISKLKKTFGIIGEQLFYHAHGIDFTRLSERHIPQERNFCKSQILKQDYTKQYEIEIVIREMADQLAARLRTHHLEAGVLSLSIGLSKYATTKGFQIQRKINPTDHSKEIVATFIDLFRAKYQGEAVRSIFVSCAHLKEKETFQLNLFEDIESVKTTEAIDQTIDLIRHRFGYPSIVKANSLMHGATAIERTKLVGGHQG</sequence>
<keyword evidence="4" id="KW-0235">DNA replication</keyword>
<dbReference type="InterPro" id="IPR043502">
    <property type="entry name" value="DNA/RNA_pol_sf"/>
</dbReference>
<comment type="similarity">
    <text evidence="1">Belongs to the DNA polymerase type-Y family.</text>
</comment>
<protein>
    <submittedName>
        <fullName evidence="7">DNA polymerase V</fullName>
    </submittedName>
</protein>
<feature type="domain" description="UmuC" evidence="6">
    <location>
        <begin position="14"/>
        <end position="203"/>
    </location>
</feature>
<dbReference type="InterPro" id="IPR001126">
    <property type="entry name" value="UmuC"/>
</dbReference>
<dbReference type="InterPro" id="IPR053848">
    <property type="entry name" value="IMS_HHH_1"/>
</dbReference>
<dbReference type="Gene3D" id="3.30.1490.100">
    <property type="entry name" value="DNA polymerase, Y-family, little finger domain"/>
    <property type="match status" value="1"/>
</dbReference>
<dbReference type="Pfam" id="PF11799">
    <property type="entry name" value="IMS_C"/>
    <property type="match status" value="1"/>
</dbReference>
<keyword evidence="5" id="KW-0808">Transferase</keyword>
<dbReference type="GO" id="GO:0006260">
    <property type="term" value="P:DNA replication"/>
    <property type="evidence" value="ECO:0007669"/>
    <property type="project" value="UniProtKB-KW"/>
</dbReference>
<dbReference type="RefSeq" id="WP_092649858.1">
    <property type="nucleotide sequence ID" value="NZ_FOHA01000002.1"/>
</dbReference>
<keyword evidence="8" id="KW-1185">Reference proteome</keyword>
<dbReference type="GO" id="GO:0006281">
    <property type="term" value="P:DNA repair"/>
    <property type="evidence" value="ECO:0007669"/>
    <property type="project" value="InterPro"/>
</dbReference>
<dbReference type="CDD" id="cd01700">
    <property type="entry name" value="PolY_Pol_V_umuC"/>
    <property type="match status" value="1"/>
</dbReference>
<dbReference type="Pfam" id="PF00817">
    <property type="entry name" value="IMS"/>
    <property type="match status" value="1"/>
</dbReference>
<dbReference type="Pfam" id="PF21999">
    <property type="entry name" value="IMS_HHH_1"/>
    <property type="match status" value="1"/>
</dbReference>
<dbReference type="GO" id="GO:0009432">
    <property type="term" value="P:SOS response"/>
    <property type="evidence" value="ECO:0007669"/>
    <property type="project" value="TreeGrafter"/>
</dbReference>
<dbReference type="PANTHER" id="PTHR11076:SF35">
    <property type="entry name" value="DNA REPAIR PROTEIN HOMOLOG YOBH"/>
    <property type="match status" value="1"/>
</dbReference>
<dbReference type="InterPro" id="IPR050116">
    <property type="entry name" value="DNA_polymerase-Y"/>
</dbReference>
<organism evidence="7 8">
    <name type="scientific">Isobaculum melis</name>
    <dbReference type="NCBI Taxonomy" id="142588"/>
    <lineage>
        <taxon>Bacteria</taxon>
        <taxon>Bacillati</taxon>
        <taxon>Bacillota</taxon>
        <taxon>Bacilli</taxon>
        <taxon>Lactobacillales</taxon>
        <taxon>Carnobacteriaceae</taxon>
        <taxon>Isobaculum</taxon>
    </lineage>
</organism>
<keyword evidence="5" id="KW-0239">DNA-directed DNA polymerase</keyword>
<evidence type="ECO:0000256" key="4">
    <source>
        <dbReference type="ARBA" id="ARBA00022705"/>
    </source>
</evidence>
<evidence type="ECO:0000313" key="8">
    <source>
        <dbReference type="Proteomes" id="UP000198948"/>
    </source>
</evidence>
<evidence type="ECO:0000256" key="1">
    <source>
        <dbReference type="ARBA" id="ARBA00010945"/>
    </source>
</evidence>
<dbReference type="EMBL" id="FOHA01000002">
    <property type="protein sequence ID" value="SER59911.1"/>
    <property type="molecule type" value="Genomic_DNA"/>
</dbReference>
<dbReference type="GO" id="GO:0003887">
    <property type="term" value="F:DNA-directed DNA polymerase activity"/>
    <property type="evidence" value="ECO:0007669"/>
    <property type="project" value="UniProtKB-KW"/>
</dbReference>
<dbReference type="SUPFAM" id="SSF56672">
    <property type="entry name" value="DNA/RNA polymerases"/>
    <property type="match status" value="1"/>
</dbReference>
<dbReference type="Proteomes" id="UP000198948">
    <property type="component" value="Unassembled WGS sequence"/>
</dbReference>
<dbReference type="AlphaFoldDB" id="A0A1H9QH81"/>
<dbReference type="STRING" id="142588.SAMN04488559_10280"/>
<dbReference type="Gene3D" id="3.30.70.270">
    <property type="match status" value="1"/>
</dbReference>
<dbReference type="InterPro" id="IPR036775">
    <property type="entry name" value="DNA_pol_Y-fam_lit_finger_sf"/>
</dbReference>
<keyword evidence="2" id="KW-0515">Mutator protein</keyword>
<proteinExistence type="inferred from homology"/>
<dbReference type="GO" id="GO:0003684">
    <property type="term" value="F:damaged DNA binding"/>
    <property type="evidence" value="ECO:0007669"/>
    <property type="project" value="InterPro"/>
</dbReference>
<reference evidence="7 8" key="1">
    <citation type="submission" date="2016-10" db="EMBL/GenBank/DDBJ databases">
        <authorList>
            <person name="de Groot N.N."/>
        </authorList>
    </citation>
    <scope>NUCLEOTIDE SEQUENCE [LARGE SCALE GENOMIC DNA]</scope>
    <source>
        <strain evidence="7 8">DSM 13760</strain>
    </source>
</reference>
<name>A0A1H9QH81_9LACT</name>
<dbReference type="Gene3D" id="1.10.150.20">
    <property type="entry name" value="5' to 3' exonuclease, C-terminal subdomain"/>
    <property type="match status" value="1"/>
</dbReference>
<evidence type="ECO:0000259" key="6">
    <source>
        <dbReference type="PROSITE" id="PS50173"/>
    </source>
</evidence>
<evidence type="ECO:0000313" key="7">
    <source>
        <dbReference type="EMBL" id="SER59911.1"/>
    </source>
</evidence>
<dbReference type="SUPFAM" id="SSF100879">
    <property type="entry name" value="Lesion bypass DNA polymerase (Y-family), little finger domain"/>
    <property type="match status" value="1"/>
</dbReference>
<dbReference type="OrthoDB" id="9808813at2"/>
<dbReference type="GO" id="GO:0005829">
    <property type="term" value="C:cytosol"/>
    <property type="evidence" value="ECO:0007669"/>
    <property type="project" value="TreeGrafter"/>
</dbReference>
<accession>A0A1H9QH81</accession>
<evidence type="ECO:0000256" key="3">
    <source>
        <dbReference type="ARBA" id="ARBA00022695"/>
    </source>
</evidence>
<keyword evidence="3" id="KW-0548">Nucleotidyltransferase</keyword>
<dbReference type="InterPro" id="IPR017961">
    <property type="entry name" value="DNA_pol_Y-fam_little_finger"/>
</dbReference>